<dbReference type="InterPro" id="IPR010461">
    <property type="entry name" value="ComK"/>
</dbReference>
<dbReference type="Pfam" id="PF06338">
    <property type="entry name" value="ComK"/>
    <property type="match status" value="1"/>
</dbReference>
<sequence>MMKEGLKTEYEVNEKTIALIAVEEEGKIRTRVMEEEDSFIVDLCPTRVIDDSCKYFGSNLSGRISGTKAITNYTHKSPIVISGMLKLYYFPTMSPARLECSWISHNYVRTFFPSDRDPKRTAVQFMNKAWEDLAVSPGVFSNQLERTAQFRLMYEKRFASTVRHSFVSEPSPSTPIR</sequence>
<accession>A0A1N7JE56</accession>
<dbReference type="OrthoDB" id="2417337at2"/>
<keyword evidence="2" id="KW-1185">Reference proteome</keyword>
<evidence type="ECO:0000313" key="2">
    <source>
        <dbReference type="Proteomes" id="UP000187608"/>
    </source>
</evidence>
<dbReference type="GO" id="GO:0030420">
    <property type="term" value="P:establishment of competence for transformation"/>
    <property type="evidence" value="ECO:0007669"/>
    <property type="project" value="InterPro"/>
</dbReference>
<dbReference type="AlphaFoldDB" id="A0A1N7JE56"/>
<dbReference type="EMBL" id="FTOC01000005">
    <property type="protein sequence ID" value="SIS47598.1"/>
    <property type="molecule type" value="Genomic_DNA"/>
</dbReference>
<dbReference type="STRING" id="570947.SAMN05421687_105116"/>
<dbReference type="Proteomes" id="UP000187608">
    <property type="component" value="Unassembled WGS sequence"/>
</dbReference>
<protein>
    <submittedName>
        <fullName evidence="1">Competence protein ComK</fullName>
    </submittedName>
</protein>
<name>A0A1N7JE56_9BACI</name>
<dbReference type="RefSeq" id="WP_159438216.1">
    <property type="nucleotide sequence ID" value="NZ_FTOC01000005.1"/>
</dbReference>
<organism evidence="1 2">
    <name type="scientific">Salimicrobium flavidum</name>
    <dbReference type="NCBI Taxonomy" id="570947"/>
    <lineage>
        <taxon>Bacteria</taxon>
        <taxon>Bacillati</taxon>
        <taxon>Bacillota</taxon>
        <taxon>Bacilli</taxon>
        <taxon>Bacillales</taxon>
        <taxon>Bacillaceae</taxon>
        <taxon>Salimicrobium</taxon>
    </lineage>
</organism>
<reference evidence="2" key="1">
    <citation type="submission" date="2017-01" db="EMBL/GenBank/DDBJ databases">
        <authorList>
            <person name="Varghese N."/>
            <person name="Submissions S."/>
        </authorList>
    </citation>
    <scope>NUCLEOTIDE SEQUENCE [LARGE SCALE GENOMIC DNA]</scope>
    <source>
        <strain evidence="2">DSM 23127</strain>
    </source>
</reference>
<evidence type="ECO:0000313" key="1">
    <source>
        <dbReference type="EMBL" id="SIS47598.1"/>
    </source>
</evidence>
<gene>
    <name evidence="1" type="ORF">SAMN05421687_105116</name>
</gene>
<proteinExistence type="predicted"/>